<comment type="subunit">
    <text evidence="7">May form a complex composed of at least the catalytic subunit CRK2 and a cyclin.</text>
</comment>
<dbReference type="InterPro" id="IPR000719">
    <property type="entry name" value="Prot_kinase_dom"/>
</dbReference>
<evidence type="ECO:0000256" key="3">
    <source>
        <dbReference type="ARBA" id="ARBA00022679"/>
    </source>
</evidence>
<keyword evidence="15" id="KW-1185">Reference proteome</keyword>
<evidence type="ECO:0000256" key="9">
    <source>
        <dbReference type="ARBA" id="ARBA00041902"/>
    </source>
</evidence>
<evidence type="ECO:0000256" key="10">
    <source>
        <dbReference type="ARBA" id="ARBA00042858"/>
    </source>
</evidence>
<feature type="region of interest" description="Disordered" evidence="12">
    <location>
        <begin position="433"/>
        <end position="454"/>
    </location>
</feature>
<dbReference type="PROSITE" id="PS50011">
    <property type="entry name" value="PROTEIN_KINASE_DOM"/>
    <property type="match status" value="1"/>
</dbReference>
<protein>
    <recommendedName>
        <fullName evidence="8">Cyclin-dependent kinase 2 homolog</fullName>
    </recommendedName>
    <alternativeName>
        <fullName evidence="9">Cell division control protein 2 homolog</fullName>
    </alternativeName>
    <alternativeName>
        <fullName evidence="10">cdc2-related kinase 2</fullName>
    </alternativeName>
</protein>
<dbReference type="InterPro" id="IPR011009">
    <property type="entry name" value="Kinase-like_dom_sf"/>
</dbReference>
<evidence type="ECO:0000256" key="7">
    <source>
        <dbReference type="ARBA" id="ARBA00038543"/>
    </source>
</evidence>
<dbReference type="PROSITE" id="PS00108">
    <property type="entry name" value="PROTEIN_KINASE_ST"/>
    <property type="match status" value="1"/>
</dbReference>
<dbReference type="Gene3D" id="3.30.200.20">
    <property type="entry name" value="Phosphorylase Kinase, domain 1"/>
    <property type="match status" value="1"/>
</dbReference>
<dbReference type="PANTHER" id="PTHR24056">
    <property type="entry name" value="CELL DIVISION PROTEIN KINASE"/>
    <property type="match status" value="1"/>
</dbReference>
<evidence type="ECO:0000256" key="4">
    <source>
        <dbReference type="ARBA" id="ARBA00022741"/>
    </source>
</evidence>
<proteinExistence type="inferred from homology"/>
<feature type="compositionally biased region" description="Basic and acidic residues" evidence="12">
    <location>
        <begin position="619"/>
        <end position="632"/>
    </location>
</feature>
<feature type="compositionally biased region" description="Pro residues" evidence="12">
    <location>
        <begin position="501"/>
        <end position="515"/>
    </location>
</feature>
<comment type="caution">
    <text evidence="14">The sequence shown here is derived from an EMBL/GenBank/DDBJ whole genome shotgun (WGS) entry which is preliminary data.</text>
</comment>
<dbReference type="EMBL" id="JADAQX010000858">
    <property type="protein sequence ID" value="KAF8819258.1"/>
    <property type="molecule type" value="Genomic_DNA"/>
</dbReference>
<keyword evidence="2" id="KW-0723">Serine/threonine-protein kinase</keyword>
<dbReference type="SUPFAM" id="SSF56112">
    <property type="entry name" value="Protein kinase-like (PK-like)"/>
    <property type="match status" value="1"/>
</dbReference>
<feature type="region of interest" description="Disordered" evidence="12">
    <location>
        <begin position="381"/>
        <end position="410"/>
    </location>
</feature>
<accession>A0ABQ7J5N1</accession>
<evidence type="ECO:0000256" key="6">
    <source>
        <dbReference type="ARBA" id="ARBA00022840"/>
    </source>
</evidence>
<feature type="domain" description="Protein kinase" evidence="13">
    <location>
        <begin position="1"/>
        <end position="315"/>
    </location>
</feature>
<evidence type="ECO:0000256" key="12">
    <source>
        <dbReference type="SAM" id="MobiDB-lite"/>
    </source>
</evidence>
<name>A0ABQ7J5N1_9APIC</name>
<feature type="compositionally biased region" description="Low complexity" evidence="12">
    <location>
        <begin position="388"/>
        <end position="410"/>
    </location>
</feature>
<dbReference type="Proteomes" id="UP000823046">
    <property type="component" value="Unassembled WGS sequence"/>
</dbReference>
<evidence type="ECO:0000256" key="11">
    <source>
        <dbReference type="PROSITE-ProRule" id="PRU10141"/>
    </source>
</evidence>
<evidence type="ECO:0000313" key="15">
    <source>
        <dbReference type="Proteomes" id="UP000823046"/>
    </source>
</evidence>
<feature type="region of interest" description="Disordered" evidence="12">
    <location>
        <begin position="481"/>
        <end position="639"/>
    </location>
</feature>
<evidence type="ECO:0000259" key="13">
    <source>
        <dbReference type="PROSITE" id="PS50011"/>
    </source>
</evidence>
<dbReference type="InterPro" id="IPR008271">
    <property type="entry name" value="Ser/Thr_kinase_AS"/>
</dbReference>
<evidence type="ECO:0000256" key="5">
    <source>
        <dbReference type="ARBA" id="ARBA00022777"/>
    </source>
</evidence>
<feature type="binding site" evidence="11">
    <location>
        <position position="26"/>
    </location>
    <ligand>
        <name>ATP</name>
        <dbReference type="ChEBI" id="CHEBI:30616"/>
    </ligand>
</feature>
<evidence type="ECO:0000313" key="14">
    <source>
        <dbReference type="EMBL" id="KAF8819258.1"/>
    </source>
</evidence>
<comment type="similarity">
    <text evidence="1">Belongs to the protein kinase superfamily. CMGC Ser/Thr protein kinase family. CDC2/CDKX subfamily.</text>
</comment>
<sequence>MQVGQGAYGDVWMAEDVINRRWVALKKLKMNEEREGFPKTAIREITLLNSLRHRNIVALHGVVFSKPRKDQTNEKGNVWMVFEYLPFDLSGYLQALKGIKERQKERFCQPNRWLSIGEIKYIMQQLLCALQYCHKNNVIHRDVKSANLLMDFDGTLKLADFGLARFYDINIPQLTNRVITLWYRPPELLLGGESYGTPVDLWSVGCILGELLCSTPLFAANKESQMLKTIAERLGIPSEKNCRALKSLPMWNQIELNPIHPDHPYHLNDDSSLLQETIKKKNGAGEKGWDLLKKLLAWSPKDRITAQEAIHHDWFKVHPFPERLNDRSDVRAAHSYQTKQQKYKKTKDPQAKKNTEIKHVNAGDIRINMWLKQRDQLQIRKPENLSQPLSKISKTPPSLLPSSSDAPLAIPSQKMPLIDSSMKKEMKNMAKIEAAGSSKDANASPLPEKSPFISLPQLPLPPSPHITPILSLPERVLPSPTILTSESLQPVEASLRMDETPPLPSEPPPPTPPPRDTQEALSTLSPPHRKRSISREVHLSHRERERRALSPKKEKHTKTSSNDRPEKKASHREVSPYKHERSRKKYEDVSIQRGEWSKRYSSFKEHSQETSRRYSYASRSRERFSPERERPKKYWKNKNTEVYTSRSYHRYVYKEEMIGDDVSDMTQIRSDSSSPRRVSIERKTRKHLSFKKKDSSQHRSSYSSHKFKHRKSPQKYSSSHRSTTSHRPYG</sequence>
<reference evidence="14 15" key="1">
    <citation type="journal article" date="2020" name="bioRxiv">
        <title>Metabolic contributions of an alphaproteobacterial endosymbiont in the apicomplexan Cardiosporidium cionae.</title>
        <authorList>
            <person name="Hunter E.S."/>
            <person name="Paight C.J."/>
            <person name="Lane C.E."/>
        </authorList>
    </citation>
    <scope>NUCLEOTIDE SEQUENCE [LARGE SCALE GENOMIC DNA]</scope>
    <source>
        <strain evidence="14">ESH_2018</strain>
    </source>
</reference>
<feature type="compositionally biased region" description="Low complexity" evidence="12">
    <location>
        <begin position="717"/>
        <end position="730"/>
    </location>
</feature>
<keyword evidence="6 11" id="KW-0067">ATP-binding</keyword>
<feature type="compositionally biased region" description="Polar residues" evidence="12">
    <location>
        <begin position="664"/>
        <end position="676"/>
    </location>
</feature>
<dbReference type="Pfam" id="PF00069">
    <property type="entry name" value="Pkinase"/>
    <property type="match status" value="1"/>
</dbReference>
<evidence type="ECO:0000256" key="2">
    <source>
        <dbReference type="ARBA" id="ARBA00022527"/>
    </source>
</evidence>
<dbReference type="GO" id="GO:0016301">
    <property type="term" value="F:kinase activity"/>
    <property type="evidence" value="ECO:0007669"/>
    <property type="project" value="UniProtKB-KW"/>
</dbReference>
<dbReference type="InterPro" id="IPR017441">
    <property type="entry name" value="Protein_kinase_ATP_BS"/>
</dbReference>
<feature type="compositionally biased region" description="Basic and acidic residues" evidence="12">
    <location>
        <begin position="561"/>
        <end position="612"/>
    </location>
</feature>
<feature type="region of interest" description="Disordered" evidence="12">
    <location>
        <begin position="664"/>
        <end position="730"/>
    </location>
</feature>
<dbReference type="SMART" id="SM00220">
    <property type="entry name" value="S_TKc"/>
    <property type="match status" value="1"/>
</dbReference>
<gene>
    <name evidence="14" type="ORF">IE077_001313</name>
</gene>
<dbReference type="PANTHER" id="PTHR24056:SF546">
    <property type="entry name" value="CYCLIN-DEPENDENT KINASE 12"/>
    <property type="match status" value="1"/>
</dbReference>
<evidence type="ECO:0000256" key="8">
    <source>
        <dbReference type="ARBA" id="ARBA00039612"/>
    </source>
</evidence>
<dbReference type="PROSITE" id="PS00107">
    <property type="entry name" value="PROTEIN_KINASE_ATP"/>
    <property type="match status" value="1"/>
</dbReference>
<keyword evidence="3" id="KW-0808">Transferase</keyword>
<organism evidence="14 15">
    <name type="scientific">Cardiosporidium cionae</name>
    <dbReference type="NCBI Taxonomy" id="476202"/>
    <lineage>
        <taxon>Eukaryota</taxon>
        <taxon>Sar</taxon>
        <taxon>Alveolata</taxon>
        <taxon>Apicomplexa</taxon>
        <taxon>Aconoidasida</taxon>
        <taxon>Nephromycida</taxon>
        <taxon>Cardiosporidium</taxon>
    </lineage>
</organism>
<feature type="compositionally biased region" description="Basic and acidic residues" evidence="12">
    <location>
        <begin position="533"/>
        <end position="552"/>
    </location>
</feature>
<dbReference type="Gene3D" id="1.10.510.10">
    <property type="entry name" value="Transferase(Phosphotransferase) domain 1"/>
    <property type="match status" value="1"/>
</dbReference>
<evidence type="ECO:0000256" key="1">
    <source>
        <dbReference type="ARBA" id="ARBA00006485"/>
    </source>
</evidence>
<keyword evidence="5 14" id="KW-0418">Kinase</keyword>
<keyword evidence="4 11" id="KW-0547">Nucleotide-binding</keyword>
<dbReference type="InterPro" id="IPR050108">
    <property type="entry name" value="CDK"/>
</dbReference>